<keyword evidence="12 16" id="KW-0479">Metal-binding</keyword>
<comment type="function">
    <text evidence="16">General (non sugar-specific) component of the phosphoenolpyruvate-dependent sugar phosphotransferase system (sugar PTS). This major carbohydrate active-transport system catalyzes the phosphorylation of incoming sugar substrates concomitantly with their translocation across the cell membrane. Enzyme I transfers the phosphoryl group from phosphoenolpyruvate (PEP) to the phosphoryl carrier protein (HPr).</text>
</comment>
<feature type="domain" description="PEP-utilising enzyme mobile" evidence="20">
    <location>
        <begin position="152"/>
        <end position="226"/>
    </location>
</feature>
<dbReference type="Proteomes" id="UP000273778">
    <property type="component" value="Chromosome"/>
</dbReference>
<dbReference type="GO" id="GO:0008965">
    <property type="term" value="F:phosphoenolpyruvate-protein phosphotransferase activity"/>
    <property type="evidence" value="ECO:0007669"/>
    <property type="project" value="UniProtKB-EC"/>
</dbReference>
<evidence type="ECO:0000313" key="26">
    <source>
        <dbReference type="Proteomes" id="UP000278855"/>
    </source>
</evidence>
<feature type="binding site" evidence="18">
    <location>
        <begin position="454"/>
        <end position="455"/>
    </location>
    <ligand>
        <name>phosphoenolpyruvate</name>
        <dbReference type="ChEBI" id="CHEBI:58702"/>
    </ligand>
</feature>
<dbReference type="SUPFAM" id="SSF51621">
    <property type="entry name" value="Phosphoenolpyruvate/pyruvate domain"/>
    <property type="match status" value="1"/>
</dbReference>
<dbReference type="PRINTS" id="PR01736">
    <property type="entry name" value="PHPHTRNFRASE"/>
</dbReference>
<evidence type="ECO:0000256" key="2">
    <source>
        <dbReference type="ARBA" id="ARBA00001946"/>
    </source>
</evidence>
<evidence type="ECO:0000256" key="1">
    <source>
        <dbReference type="ARBA" id="ARBA00000683"/>
    </source>
</evidence>
<organism evidence="24 26">
    <name type="scientific">Shewanella psychromarinicola</name>
    <dbReference type="NCBI Taxonomy" id="2487742"/>
    <lineage>
        <taxon>Bacteria</taxon>
        <taxon>Pseudomonadati</taxon>
        <taxon>Pseudomonadota</taxon>
        <taxon>Gammaproteobacteria</taxon>
        <taxon>Alteromonadales</taxon>
        <taxon>Shewanellaceae</taxon>
        <taxon>Shewanella</taxon>
    </lineage>
</organism>
<feature type="binding site" evidence="18">
    <location>
        <position position="297"/>
    </location>
    <ligand>
        <name>phosphoenolpyruvate</name>
        <dbReference type="ChEBI" id="CHEBI:58702"/>
    </ligand>
</feature>
<dbReference type="InterPro" id="IPR036637">
    <property type="entry name" value="Phosphohistidine_dom_sf"/>
</dbReference>
<evidence type="ECO:0000256" key="6">
    <source>
        <dbReference type="ARBA" id="ARBA00016544"/>
    </source>
</evidence>
<dbReference type="SUPFAM" id="SSF47831">
    <property type="entry name" value="Enzyme I of the PEP:sugar phosphotransferase system HPr-binding (sub)domain"/>
    <property type="match status" value="1"/>
</dbReference>
<dbReference type="RefSeq" id="WP_124011644.1">
    <property type="nucleotide sequence ID" value="NZ_CP034073.1"/>
</dbReference>
<evidence type="ECO:0000256" key="10">
    <source>
        <dbReference type="ARBA" id="ARBA00022679"/>
    </source>
</evidence>
<name>A0A3N4EBM6_9GAMM</name>
<dbReference type="Gene3D" id="3.20.20.60">
    <property type="entry name" value="Phosphoenolpyruvate-binding domains"/>
    <property type="match status" value="1"/>
</dbReference>
<comment type="cofactor">
    <cofactor evidence="2 16 19">
        <name>Mg(2+)</name>
        <dbReference type="ChEBI" id="CHEBI:18420"/>
    </cofactor>
</comment>
<dbReference type="InterPro" id="IPR050499">
    <property type="entry name" value="PEP-utilizing_PTS_enzyme"/>
</dbReference>
<sequence length="577" mass="63485">MSINGIVVSAGIAFGKALTITTQLPPLDFKLLSIEQIDQQQQQLTQAINHLIAHLQHCQHHLYPDGDNFQLIDSDIMLLEDEELQQQLHQHIRQFKVGAAVAVDRIFNQHAAEMSALDDPYLANRSVDIMCLAKRLTSALHGHLQWDLSTLAEDTILLADDLTPAEFAILPLTHITGLILESGGLTSHTAILARAAGIPALLNYQFSQTKDVIDDGTQLILDGMSGELHVAPSADVFDQLKQKQQQELLRRQALMIYKDKPSQTRDGHKVTLLANVGNLSEISHVTDVGAQGIGLFRTEFLLMNAKALPDEHQQYKLYCDALHSLQGEVLTIRTFDIGADKEIPFLPQNNEDNPALGIRGIRYSLAHPETFITQVKAALRAANHGQVRLMFPMVSQVEELDAAFLLIERAKSELNEQEKGFGALSYGIVVETPAAVLNLPSMLPLLDFVSIGTNDLTQYTLAADRTNPHLAKQYPPLSPAVIQLIALTISHCKHTHVSVSLCGELGSDPQVLPLLVGLGLDELSINPANLLDVKVALIEGNYTHFVNHAQHIALLTRITDIREAINAFSLDCDQSHE</sequence>
<evidence type="ECO:0000313" key="23">
    <source>
        <dbReference type="EMBL" id="AZG36550.1"/>
    </source>
</evidence>
<feature type="domain" description="Phosphotransferase system enzyme I N-terminal" evidence="22">
    <location>
        <begin position="4"/>
        <end position="125"/>
    </location>
</feature>
<dbReference type="GO" id="GO:0016301">
    <property type="term" value="F:kinase activity"/>
    <property type="evidence" value="ECO:0007669"/>
    <property type="project" value="UniProtKB-KW"/>
</dbReference>
<dbReference type="Gene3D" id="1.10.274.10">
    <property type="entry name" value="PtsI, HPr-binding domain"/>
    <property type="match status" value="1"/>
</dbReference>
<dbReference type="SUPFAM" id="SSF52009">
    <property type="entry name" value="Phosphohistidine domain"/>
    <property type="match status" value="1"/>
</dbReference>
<evidence type="ECO:0000259" key="22">
    <source>
        <dbReference type="Pfam" id="PF05524"/>
    </source>
</evidence>
<dbReference type="NCBIfam" id="TIGR01417">
    <property type="entry name" value="PTS_I_fam"/>
    <property type="match status" value="1"/>
</dbReference>
<feature type="binding site" evidence="19">
    <location>
        <position position="431"/>
    </location>
    <ligand>
        <name>Mg(2+)</name>
        <dbReference type="ChEBI" id="CHEBI:18420"/>
    </ligand>
</feature>
<evidence type="ECO:0000256" key="19">
    <source>
        <dbReference type="PIRSR" id="PIRSR000732-3"/>
    </source>
</evidence>
<feature type="binding site" evidence="18">
    <location>
        <position position="465"/>
    </location>
    <ligand>
        <name>phosphoenolpyruvate</name>
        <dbReference type="ChEBI" id="CHEBI:58702"/>
    </ligand>
</feature>
<evidence type="ECO:0000256" key="11">
    <source>
        <dbReference type="ARBA" id="ARBA00022683"/>
    </source>
</evidence>
<dbReference type="KEGG" id="spsr:EGC80_17920"/>
<dbReference type="PANTHER" id="PTHR46244:SF6">
    <property type="entry name" value="PHOSPHOENOLPYRUVATE-PROTEIN PHOSPHOTRANSFERASE"/>
    <property type="match status" value="1"/>
</dbReference>
<keyword evidence="14 16" id="KW-0460">Magnesium</keyword>
<dbReference type="AlphaFoldDB" id="A0A3N4EBM6"/>
<keyword evidence="7 16" id="KW-0813">Transport</keyword>
<dbReference type="GO" id="GO:0009401">
    <property type="term" value="P:phosphoenolpyruvate-dependent sugar phosphotransferase system"/>
    <property type="evidence" value="ECO:0007669"/>
    <property type="project" value="UniProtKB-KW"/>
</dbReference>
<evidence type="ECO:0000256" key="7">
    <source>
        <dbReference type="ARBA" id="ARBA00022448"/>
    </source>
</evidence>
<dbReference type="InterPro" id="IPR006318">
    <property type="entry name" value="PTS_EI-like"/>
</dbReference>
<dbReference type="PIRSF" id="PIRSF000732">
    <property type="entry name" value="PTS_enzyme_I"/>
    <property type="match status" value="1"/>
</dbReference>
<dbReference type="InterPro" id="IPR023151">
    <property type="entry name" value="PEP_util_CS"/>
</dbReference>
<gene>
    <name evidence="24" type="primary">ptsP</name>
    <name evidence="24" type="ORF">EGC77_01555</name>
    <name evidence="23" type="ORF">EGC80_17920</name>
</gene>
<dbReference type="InterPro" id="IPR040442">
    <property type="entry name" value="Pyrv_kinase-like_dom_sf"/>
</dbReference>
<feature type="active site" description="Tele-phosphohistidine intermediate" evidence="17">
    <location>
        <position position="188"/>
    </location>
</feature>
<keyword evidence="24" id="KW-0670">Pyruvate</keyword>
<comment type="similarity">
    <text evidence="4 16">Belongs to the PEP-utilizing enzyme family.</text>
</comment>
<evidence type="ECO:0000313" key="24">
    <source>
        <dbReference type="EMBL" id="RPA34398.1"/>
    </source>
</evidence>
<dbReference type="EMBL" id="RKKB01000001">
    <property type="protein sequence ID" value="RPA34398.1"/>
    <property type="molecule type" value="Genomic_DNA"/>
</dbReference>
<evidence type="ECO:0000256" key="8">
    <source>
        <dbReference type="ARBA" id="ARBA00022490"/>
    </source>
</evidence>
<proteinExistence type="inferred from homology"/>
<keyword evidence="13 16" id="KW-0418">Kinase</keyword>
<evidence type="ECO:0000256" key="4">
    <source>
        <dbReference type="ARBA" id="ARBA00007837"/>
    </source>
</evidence>
<protein>
    <recommendedName>
        <fullName evidence="6 16">Phosphoenolpyruvate-protein phosphotransferase</fullName>
        <ecNumber evidence="5 16">2.7.3.9</ecNumber>
    </recommendedName>
    <alternativeName>
        <fullName evidence="15 16">Phosphotransferase system, enzyme I</fullName>
    </alternativeName>
</protein>
<dbReference type="Proteomes" id="UP000278855">
    <property type="component" value="Unassembled WGS sequence"/>
</dbReference>
<evidence type="ECO:0000259" key="21">
    <source>
        <dbReference type="Pfam" id="PF02896"/>
    </source>
</evidence>
<feature type="binding site" evidence="19">
    <location>
        <position position="455"/>
    </location>
    <ligand>
        <name>Mg(2+)</name>
        <dbReference type="ChEBI" id="CHEBI:18420"/>
    </ligand>
</feature>
<evidence type="ECO:0000313" key="25">
    <source>
        <dbReference type="Proteomes" id="UP000273778"/>
    </source>
</evidence>
<evidence type="ECO:0000256" key="5">
    <source>
        <dbReference type="ARBA" id="ARBA00012232"/>
    </source>
</evidence>
<keyword evidence="8 16" id="KW-0963">Cytoplasm</keyword>
<comment type="catalytic activity">
    <reaction evidence="1 16">
        <text>L-histidyl-[protein] + phosphoenolpyruvate = N(pros)-phospho-L-histidyl-[protein] + pyruvate</text>
        <dbReference type="Rhea" id="RHEA:23880"/>
        <dbReference type="Rhea" id="RHEA-COMP:9745"/>
        <dbReference type="Rhea" id="RHEA-COMP:9746"/>
        <dbReference type="ChEBI" id="CHEBI:15361"/>
        <dbReference type="ChEBI" id="CHEBI:29979"/>
        <dbReference type="ChEBI" id="CHEBI:58702"/>
        <dbReference type="ChEBI" id="CHEBI:64837"/>
        <dbReference type="EC" id="2.7.3.9"/>
    </reaction>
</comment>
<dbReference type="InterPro" id="IPR000121">
    <property type="entry name" value="PEP_util_C"/>
</dbReference>
<dbReference type="PROSITE" id="PS00742">
    <property type="entry name" value="PEP_ENZYMES_2"/>
    <property type="match status" value="1"/>
</dbReference>
<dbReference type="PROSITE" id="PS00370">
    <property type="entry name" value="PEP_ENZYMES_PHOS_SITE"/>
    <property type="match status" value="1"/>
</dbReference>
<dbReference type="InterPro" id="IPR008279">
    <property type="entry name" value="PEP-util_enz_mobile_dom"/>
</dbReference>
<evidence type="ECO:0000256" key="9">
    <source>
        <dbReference type="ARBA" id="ARBA00022597"/>
    </source>
</evidence>
<evidence type="ECO:0000256" key="3">
    <source>
        <dbReference type="ARBA" id="ARBA00004496"/>
    </source>
</evidence>
<evidence type="ECO:0000256" key="17">
    <source>
        <dbReference type="PIRSR" id="PIRSR000732-1"/>
    </source>
</evidence>
<feature type="binding site" evidence="18">
    <location>
        <position position="333"/>
    </location>
    <ligand>
        <name>phosphoenolpyruvate</name>
        <dbReference type="ChEBI" id="CHEBI:58702"/>
    </ligand>
</feature>
<dbReference type="OrthoDB" id="9765468at2"/>
<dbReference type="Pfam" id="PF05524">
    <property type="entry name" value="PEP-utilisers_N"/>
    <property type="match status" value="1"/>
</dbReference>
<reference evidence="23 25" key="1">
    <citation type="submission" date="2018-11" db="EMBL/GenBank/DDBJ databases">
        <title>Shewanella sp. M2.</title>
        <authorList>
            <person name="Hwang Y.J."/>
            <person name="Hwang C.Y."/>
        </authorList>
    </citation>
    <scope>NUCLEOTIDE SEQUENCE [LARGE SCALE GENOMIC DNA]</scope>
    <source>
        <strain evidence="23 25">M2</strain>
    </source>
</reference>
<dbReference type="InterPro" id="IPR015813">
    <property type="entry name" value="Pyrv/PenolPyrv_kinase-like_dom"/>
</dbReference>
<dbReference type="GO" id="GO:0005737">
    <property type="term" value="C:cytoplasm"/>
    <property type="evidence" value="ECO:0007669"/>
    <property type="project" value="UniProtKB-SubCell"/>
</dbReference>
<dbReference type="EC" id="2.7.3.9" evidence="5 16"/>
<dbReference type="EMBL" id="CP034073">
    <property type="protein sequence ID" value="AZG36550.1"/>
    <property type="molecule type" value="Genomic_DNA"/>
</dbReference>
<dbReference type="Pfam" id="PF02896">
    <property type="entry name" value="PEP-utilizers_C"/>
    <property type="match status" value="1"/>
</dbReference>
<evidence type="ECO:0000259" key="20">
    <source>
        <dbReference type="Pfam" id="PF00391"/>
    </source>
</evidence>
<dbReference type="GO" id="GO:0046872">
    <property type="term" value="F:metal ion binding"/>
    <property type="evidence" value="ECO:0007669"/>
    <property type="project" value="UniProtKB-KW"/>
</dbReference>
<feature type="active site" description="Proton donor" evidence="17">
    <location>
        <position position="502"/>
    </location>
</feature>
<dbReference type="InterPro" id="IPR036618">
    <property type="entry name" value="PtsI_HPr-bd_sf"/>
</dbReference>
<keyword evidence="9 16" id="KW-0762">Sugar transport</keyword>
<dbReference type="Pfam" id="PF00391">
    <property type="entry name" value="PEP-utilizers"/>
    <property type="match status" value="1"/>
</dbReference>
<evidence type="ECO:0000256" key="18">
    <source>
        <dbReference type="PIRSR" id="PIRSR000732-2"/>
    </source>
</evidence>
<evidence type="ECO:0000256" key="14">
    <source>
        <dbReference type="ARBA" id="ARBA00022842"/>
    </source>
</evidence>
<evidence type="ECO:0000256" key="15">
    <source>
        <dbReference type="ARBA" id="ARBA00033235"/>
    </source>
</evidence>
<dbReference type="InterPro" id="IPR024692">
    <property type="entry name" value="PTS_EI"/>
</dbReference>
<evidence type="ECO:0000256" key="12">
    <source>
        <dbReference type="ARBA" id="ARBA00022723"/>
    </source>
</evidence>
<evidence type="ECO:0000256" key="13">
    <source>
        <dbReference type="ARBA" id="ARBA00022777"/>
    </source>
</evidence>
<dbReference type="InterPro" id="IPR008731">
    <property type="entry name" value="PTS_EIN"/>
</dbReference>
<reference evidence="24" key="3">
    <citation type="submission" date="2018-11" db="EMBL/GenBank/DDBJ databases">
        <authorList>
            <person name="Hwang Y.J."/>
            <person name="Hwang C.Y."/>
        </authorList>
    </citation>
    <scope>NUCLEOTIDE SEQUENCE</scope>
    <source>
        <strain evidence="24">R106</strain>
    </source>
</reference>
<keyword evidence="11 16" id="KW-0598">Phosphotransferase system</keyword>
<evidence type="ECO:0000256" key="16">
    <source>
        <dbReference type="PIRNR" id="PIRNR000732"/>
    </source>
</evidence>
<dbReference type="InterPro" id="IPR018274">
    <property type="entry name" value="PEP_util_AS"/>
</dbReference>
<dbReference type="Gene3D" id="3.50.30.10">
    <property type="entry name" value="Phosphohistidine domain"/>
    <property type="match status" value="1"/>
</dbReference>
<reference evidence="26" key="2">
    <citation type="submission" date="2018-11" db="EMBL/GenBank/DDBJ databases">
        <title>Shewanella sp. R106.</title>
        <authorList>
            <person name="Hwang Y.J."/>
            <person name="Hwang C.Y."/>
        </authorList>
    </citation>
    <scope>NUCLEOTIDE SEQUENCE [LARGE SCALE GENOMIC DNA]</scope>
    <source>
        <strain evidence="26">R106</strain>
    </source>
</reference>
<keyword evidence="10 16" id="KW-0808">Transferase</keyword>
<feature type="domain" description="PEP-utilising enzyme C-terminal" evidence="21">
    <location>
        <begin position="256"/>
        <end position="537"/>
    </location>
</feature>
<dbReference type="PANTHER" id="PTHR46244">
    <property type="entry name" value="PHOSPHOENOLPYRUVATE-PROTEIN PHOSPHOTRANSFERASE"/>
    <property type="match status" value="1"/>
</dbReference>
<keyword evidence="25" id="KW-1185">Reference proteome</keyword>
<comment type="subcellular location">
    <subcellularLocation>
        <location evidence="3 16">Cytoplasm</location>
    </subcellularLocation>
</comment>
<accession>A0A3N4EBM6</accession>